<sequence length="407" mass="47039">MYWTVHTYGGPRRVNHAAVAIGTSIFTFGGYCSGVDYKKFKPIDIHILDTEKLKWWKLELNNQDCSCVPFQRYGHTAINLGSNIYLWGGRNDNGVCNTLYCFNTETLKWTTPSVYGNKPEPRDGHSACIIQNCMYIFGGFEERSGLFASDLYMLNLHSMVWSILKTKGRPPSYRDFHTATAIDNKMYIFGGRSDWSAPRQTDNDKYCSDIYYLDTSRRQWIRPKVYGVKPIARRSHSAFVYNGLFYIFGGFNKNKDLHFQDINRYDPVSSTWMKIIPKGTPPCARRRQICQLVNDRIFISGGTSPIFPKPVIITRLQDYDLGGPINVTSNLKDHDDLHVLDMKPSLKDMCMVNVWENMEEMKIDNISDLHIPLSLKHDMTAFDPFEKMETEINMMQSYEENFPVLSF</sequence>
<dbReference type="GO" id="GO:0005737">
    <property type="term" value="C:cytoplasm"/>
    <property type="evidence" value="ECO:0007669"/>
    <property type="project" value="TreeGrafter"/>
</dbReference>
<name>A0AAV0X0N8_9HEMI</name>
<dbReference type="Proteomes" id="UP001160148">
    <property type="component" value="Unassembled WGS sequence"/>
</dbReference>
<protein>
    <recommendedName>
        <fullName evidence="3">Kelch domain-containing protein 3</fullName>
    </recommendedName>
</protein>
<evidence type="ECO:0000313" key="1">
    <source>
        <dbReference type="EMBL" id="CAI6361326.1"/>
    </source>
</evidence>
<dbReference type="SUPFAM" id="SSF117281">
    <property type="entry name" value="Kelch motif"/>
    <property type="match status" value="1"/>
</dbReference>
<dbReference type="InterPro" id="IPR052637">
    <property type="entry name" value="KLHDC3-like"/>
</dbReference>
<dbReference type="AlphaFoldDB" id="A0AAV0X0N8"/>
<dbReference type="InterPro" id="IPR015915">
    <property type="entry name" value="Kelch-typ_b-propeller"/>
</dbReference>
<dbReference type="EMBL" id="CARXXK010000003">
    <property type="protein sequence ID" value="CAI6361326.1"/>
    <property type="molecule type" value="Genomic_DNA"/>
</dbReference>
<dbReference type="Pfam" id="PF24681">
    <property type="entry name" value="Kelch_KLHDC2_KLHL20_DRC7"/>
    <property type="match status" value="1"/>
</dbReference>
<dbReference type="PANTHER" id="PTHR46461">
    <property type="entry name" value="KELCH DOMAIN-CONTAINING PROTEIN 3"/>
    <property type="match status" value="1"/>
</dbReference>
<comment type="caution">
    <text evidence="1">The sequence shown here is derived from an EMBL/GenBank/DDBJ whole genome shotgun (WGS) entry which is preliminary data.</text>
</comment>
<organism evidence="1 2">
    <name type="scientific">Macrosiphum euphorbiae</name>
    <name type="common">potato aphid</name>
    <dbReference type="NCBI Taxonomy" id="13131"/>
    <lineage>
        <taxon>Eukaryota</taxon>
        <taxon>Metazoa</taxon>
        <taxon>Ecdysozoa</taxon>
        <taxon>Arthropoda</taxon>
        <taxon>Hexapoda</taxon>
        <taxon>Insecta</taxon>
        <taxon>Pterygota</taxon>
        <taxon>Neoptera</taxon>
        <taxon>Paraneoptera</taxon>
        <taxon>Hemiptera</taxon>
        <taxon>Sternorrhyncha</taxon>
        <taxon>Aphidomorpha</taxon>
        <taxon>Aphidoidea</taxon>
        <taxon>Aphididae</taxon>
        <taxon>Macrosiphini</taxon>
        <taxon>Macrosiphum</taxon>
    </lineage>
</organism>
<evidence type="ECO:0008006" key="3">
    <source>
        <dbReference type="Google" id="ProtNLM"/>
    </source>
</evidence>
<accession>A0AAV0X0N8</accession>
<gene>
    <name evidence="1" type="ORF">MEUPH1_LOCUS16524</name>
</gene>
<keyword evidence="2" id="KW-1185">Reference proteome</keyword>
<dbReference type="GO" id="GO:0003682">
    <property type="term" value="F:chromatin binding"/>
    <property type="evidence" value="ECO:0007669"/>
    <property type="project" value="InterPro"/>
</dbReference>
<reference evidence="1 2" key="1">
    <citation type="submission" date="2023-01" db="EMBL/GenBank/DDBJ databases">
        <authorList>
            <person name="Whitehead M."/>
        </authorList>
    </citation>
    <scope>NUCLEOTIDE SEQUENCE [LARGE SCALE GENOMIC DNA]</scope>
</reference>
<dbReference type="Gene3D" id="2.120.10.80">
    <property type="entry name" value="Kelch-type beta propeller"/>
    <property type="match status" value="2"/>
</dbReference>
<dbReference type="PANTHER" id="PTHR46461:SF1">
    <property type="entry name" value="KELCH DOMAIN-CONTAINING PROTEIN 3"/>
    <property type="match status" value="1"/>
</dbReference>
<evidence type="ECO:0000313" key="2">
    <source>
        <dbReference type="Proteomes" id="UP001160148"/>
    </source>
</evidence>
<proteinExistence type="predicted"/>